<proteinExistence type="predicted"/>
<evidence type="ECO:0000313" key="1">
    <source>
        <dbReference type="EMBL" id="CAB4160240.1"/>
    </source>
</evidence>
<accession>A0A6J5NK71</accession>
<organism evidence="1">
    <name type="scientific">uncultured Caudovirales phage</name>
    <dbReference type="NCBI Taxonomy" id="2100421"/>
    <lineage>
        <taxon>Viruses</taxon>
        <taxon>Duplodnaviria</taxon>
        <taxon>Heunggongvirae</taxon>
        <taxon>Uroviricota</taxon>
        <taxon>Caudoviricetes</taxon>
        <taxon>Peduoviridae</taxon>
        <taxon>Maltschvirus</taxon>
        <taxon>Maltschvirus maltsch</taxon>
    </lineage>
</organism>
<gene>
    <name evidence="1" type="ORF">UFOVP723_112</name>
</gene>
<name>A0A6J5NK71_9CAUD</name>
<reference evidence="1" key="1">
    <citation type="submission" date="2020-04" db="EMBL/GenBank/DDBJ databases">
        <authorList>
            <person name="Chiriac C."/>
            <person name="Salcher M."/>
            <person name="Ghai R."/>
            <person name="Kavagutti S V."/>
        </authorList>
    </citation>
    <scope>NUCLEOTIDE SEQUENCE</scope>
</reference>
<dbReference type="EMBL" id="LR796697">
    <property type="protein sequence ID" value="CAB4160240.1"/>
    <property type="molecule type" value="Genomic_DNA"/>
</dbReference>
<protein>
    <submittedName>
        <fullName evidence="1">Uncharacterized protein</fullName>
    </submittedName>
</protein>
<sequence>MKKAKRVEFGIEIVKPWSKEMYDHNDMVSEAVKVKVFEMWTGASSLHMSDMDWLDEATPEMLKIQKAVLCYSFGPGFDVAEVARRVEQEIEEAPYYRLKDIAEELELDLKVGFVGLS</sequence>